<evidence type="ECO:0000256" key="1">
    <source>
        <dbReference type="SAM" id="Phobius"/>
    </source>
</evidence>
<dbReference type="RefSeq" id="WP_253762569.1">
    <property type="nucleotide sequence ID" value="NZ_JAMZDZ010000001.1"/>
</dbReference>
<evidence type="ECO:0000313" key="3">
    <source>
        <dbReference type="Proteomes" id="UP001595816"/>
    </source>
</evidence>
<accession>A0ABV8LY56</accession>
<dbReference type="Proteomes" id="UP001595816">
    <property type="component" value="Unassembled WGS sequence"/>
</dbReference>
<gene>
    <name evidence="2" type="ORF">ACFOZ4_35730</name>
</gene>
<feature type="transmembrane region" description="Helical" evidence="1">
    <location>
        <begin position="390"/>
        <end position="409"/>
    </location>
</feature>
<keyword evidence="1" id="KW-0472">Membrane</keyword>
<evidence type="ECO:0000313" key="2">
    <source>
        <dbReference type="EMBL" id="MFC4135986.1"/>
    </source>
</evidence>
<sequence>MTKKTLLALAAAVLSVVALGLLYAFGNQSSCDGPCPAAAQDSGGALVSDRFWFRHRDLGATGAITVRLTSMTGTITYPPPDHDEIVPGLTPWAKVGVIVKDGVRPGSPYAALVMTGSHGVRFQYAYTEDVAGAAGSASGVSEQSPRWLRLRRTGDTVEGFESADGTTWRKVGSARLPGLPETAQVGLLATSPGDLSLREIGLGGGLEEVRFTQAVGVFDKITTEGTTAGGGDWQSAAVGDMNHTDWEKFHTASGASEQNGVVTIAGTGDIGPISEDGGISAERTLSGLLVALIILLVVGARHGARTAGAGGDLRRGAVRIGVAAFATALVAIGVTVPVSMAILAGKDIPVDQLPMLTGVRVVLGLAAVLALATVFAYGLGVVLRRAWTATGVALALVALPYAVTVVPFLPDVAGTWLLRLTPAAGFAMQQTLTEYAQVTAHYTPANGYYPLPGWAGLAVLCAYTGVVLGIALRRRSAEPGWR</sequence>
<keyword evidence="1" id="KW-1133">Transmembrane helix</keyword>
<dbReference type="EMBL" id="JBHSAY010000028">
    <property type="protein sequence ID" value="MFC4135986.1"/>
    <property type="molecule type" value="Genomic_DNA"/>
</dbReference>
<protein>
    <submittedName>
        <fullName evidence="2">DUF1349 domain-containing protein</fullName>
    </submittedName>
</protein>
<proteinExistence type="predicted"/>
<feature type="transmembrane region" description="Helical" evidence="1">
    <location>
        <begin position="451"/>
        <end position="472"/>
    </location>
</feature>
<keyword evidence="3" id="KW-1185">Reference proteome</keyword>
<feature type="transmembrane region" description="Helical" evidence="1">
    <location>
        <begin position="285"/>
        <end position="304"/>
    </location>
</feature>
<organism evidence="2 3">
    <name type="scientific">Hamadaea flava</name>
    <dbReference type="NCBI Taxonomy" id="1742688"/>
    <lineage>
        <taxon>Bacteria</taxon>
        <taxon>Bacillati</taxon>
        <taxon>Actinomycetota</taxon>
        <taxon>Actinomycetes</taxon>
        <taxon>Micromonosporales</taxon>
        <taxon>Micromonosporaceae</taxon>
        <taxon>Hamadaea</taxon>
    </lineage>
</organism>
<keyword evidence="1" id="KW-0812">Transmembrane</keyword>
<comment type="caution">
    <text evidence="2">The sequence shown here is derived from an EMBL/GenBank/DDBJ whole genome shotgun (WGS) entry which is preliminary data.</text>
</comment>
<name>A0ABV8LY56_9ACTN</name>
<feature type="transmembrane region" description="Helical" evidence="1">
    <location>
        <begin position="316"/>
        <end position="342"/>
    </location>
</feature>
<feature type="transmembrane region" description="Helical" evidence="1">
    <location>
        <begin position="362"/>
        <end position="383"/>
    </location>
</feature>
<reference evidence="3" key="1">
    <citation type="journal article" date="2019" name="Int. J. Syst. Evol. Microbiol.">
        <title>The Global Catalogue of Microorganisms (GCM) 10K type strain sequencing project: providing services to taxonomists for standard genome sequencing and annotation.</title>
        <authorList>
            <consortium name="The Broad Institute Genomics Platform"/>
            <consortium name="The Broad Institute Genome Sequencing Center for Infectious Disease"/>
            <person name="Wu L."/>
            <person name="Ma J."/>
        </authorList>
    </citation>
    <scope>NUCLEOTIDE SEQUENCE [LARGE SCALE GENOMIC DNA]</scope>
    <source>
        <strain evidence="3">CGMCC 4.7289</strain>
    </source>
</reference>
<dbReference type="Gene3D" id="2.60.120.200">
    <property type="match status" value="1"/>
</dbReference>